<evidence type="ECO:0000313" key="1">
    <source>
        <dbReference type="EMBL" id="KAK3275044.1"/>
    </source>
</evidence>
<reference evidence="1 2" key="1">
    <citation type="journal article" date="2015" name="Genome Biol. Evol.">
        <title>Comparative Genomics of a Bacterivorous Green Alga Reveals Evolutionary Causalities and Consequences of Phago-Mixotrophic Mode of Nutrition.</title>
        <authorList>
            <person name="Burns J.A."/>
            <person name="Paasch A."/>
            <person name="Narechania A."/>
            <person name="Kim E."/>
        </authorList>
    </citation>
    <scope>NUCLEOTIDE SEQUENCE [LARGE SCALE GENOMIC DNA]</scope>
    <source>
        <strain evidence="1 2">PLY_AMNH</strain>
    </source>
</reference>
<dbReference type="AlphaFoldDB" id="A0AAE0L7W9"/>
<gene>
    <name evidence="1" type="ORF">CYMTET_16805</name>
</gene>
<proteinExistence type="predicted"/>
<keyword evidence="2" id="KW-1185">Reference proteome</keyword>
<name>A0AAE0L7W9_9CHLO</name>
<evidence type="ECO:0000313" key="2">
    <source>
        <dbReference type="Proteomes" id="UP001190700"/>
    </source>
</evidence>
<accession>A0AAE0L7W9</accession>
<dbReference type="EMBL" id="LGRX02007419">
    <property type="protein sequence ID" value="KAK3275044.1"/>
    <property type="molecule type" value="Genomic_DNA"/>
</dbReference>
<organism evidence="1 2">
    <name type="scientific">Cymbomonas tetramitiformis</name>
    <dbReference type="NCBI Taxonomy" id="36881"/>
    <lineage>
        <taxon>Eukaryota</taxon>
        <taxon>Viridiplantae</taxon>
        <taxon>Chlorophyta</taxon>
        <taxon>Pyramimonadophyceae</taxon>
        <taxon>Pyramimonadales</taxon>
        <taxon>Pyramimonadaceae</taxon>
        <taxon>Cymbomonas</taxon>
    </lineage>
</organism>
<dbReference type="Proteomes" id="UP001190700">
    <property type="component" value="Unassembled WGS sequence"/>
</dbReference>
<sequence length="91" mass="9799">MTIEMVVVVLVPVPVIPLLAPKLGRWWMQPVLTAVPVEPAKELKTQTAIPATGARGTPATQIAAQKKLIPVAMVLMAQLLVKSPLLLIFQL</sequence>
<protein>
    <submittedName>
        <fullName evidence="1">Uncharacterized protein</fullName>
    </submittedName>
</protein>
<comment type="caution">
    <text evidence="1">The sequence shown here is derived from an EMBL/GenBank/DDBJ whole genome shotgun (WGS) entry which is preliminary data.</text>
</comment>